<evidence type="ECO:0000256" key="1">
    <source>
        <dbReference type="SAM" id="MobiDB-lite"/>
    </source>
</evidence>
<dbReference type="KEGG" id="olu:OSTLU_16734"/>
<organism evidence="2 3">
    <name type="scientific">Ostreococcus lucimarinus (strain CCE9901)</name>
    <dbReference type="NCBI Taxonomy" id="436017"/>
    <lineage>
        <taxon>Eukaryota</taxon>
        <taxon>Viridiplantae</taxon>
        <taxon>Chlorophyta</taxon>
        <taxon>Mamiellophyceae</taxon>
        <taxon>Mamiellales</taxon>
        <taxon>Bathycoccaceae</taxon>
        <taxon>Ostreococcus</taxon>
    </lineage>
</organism>
<sequence length="180" mass="19924">MAYAETATAELGAMKSRLEQVERKSEEDARTIDELRARVERATTSTSTSNTDATAGIRAAFEAETRRLGERARVAERERDDALRSLERAVAPRAREESVETPVGGEDASRITEEALLRRRCDDADGLLRQYAAEGAALAEEANEAARRNRVLEAFASDAFALVEDARALVDRRRRERAAT</sequence>
<gene>
    <name evidence="2" type="ORF">OSTLU_16734</name>
</gene>
<dbReference type="GeneID" id="5003646"/>
<accession>A4S2H0</accession>
<feature type="region of interest" description="Disordered" evidence="1">
    <location>
        <begin position="88"/>
        <end position="108"/>
    </location>
</feature>
<dbReference type="AlphaFoldDB" id="A4S2H0"/>
<dbReference type="EMBL" id="CP000589">
    <property type="protein sequence ID" value="ABO98042.1"/>
    <property type="molecule type" value="Genomic_DNA"/>
</dbReference>
<name>A4S2H0_OSTLU</name>
<feature type="compositionally biased region" description="Basic and acidic residues" evidence="1">
    <location>
        <begin position="16"/>
        <end position="32"/>
    </location>
</feature>
<dbReference type="Proteomes" id="UP000001568">
    <property type="component" value="Chromosome 9"/>
</dbReference>
<keyword evidence="3" id="KW-1185">Reference proteome</keyword>
<dbReference type="RefSeq" id="XP_001419749.1">
    <property type="nucleotide sequence ID" value="XM_001419712.1"/>
</dbReference>
<dbReference type="Gramene" id="ABO98042">
    <property type="protein sequence ID" value="ABO98042"/>
    <property type="gene ID" value="OSTLU_16734"/>
</dbReference>
<dbReference type="HOGENOM" id="CLU_1498722_0_0_1"/>
<evidence type="ECO:0000313" key="2">
    <source>
        <dbReference type="EMBL" id="ABO98042.1"/>
    </source>
</evidence>
<feature type="region of interest" description="Disordered" evidence="1">
    <location>
        <begin position="1"/>
        <end position="32"/>
    </location>
</feature>
<evidence type="ECO:0000313" key="3">
    <source>
        <dbReference type="Proteomes" id="UP000001568"/>
    </source>
</evidence>
<protein>
    <submittedName>
        <fullName evidence="2">Uncharacterized protein</fullName>
    </submittedName>
</protein>
<reference evidence="2 3" key="1">
    <citation type="journal article" date="2007" name="Proc. Natl. Acad. Sci. U.S.A.">
        <title>The tiny eukaryote Ostreococcus provides genomic insights into the paradox of plankton speciation.</title>
        <authorList>
            <person name="Palenik B."/>
            <person name="Grimwood J."/>
            <person name="Aerts A."/>
            <person name="Rouze P."/>
            <person name="Salamov A."/>
            <person name="Putnam N."/>
            <person name="Dupont C."/>
            <person name="Jorgensen R."/>
            <person name="Derelle E."/>
            <person name="Rombauts S."/>
            <person name="Zhou K."/>
            <person name="Otillar R."/>
            <person name="Merchant S.S."/>
            <person name="Podell S."/>
            <person name="Gaasterland T."/>
            <person name="Napoli C."/>
            <person name="Gendler K."/>
            <person name="Manuell A."/>
            <person name="Tai V."/>
            <person name="Vallon O."/>
            <person name="Piganeau G."/>
            <person name="Jancek S."/>
            <person name="Heijde M."/>
            <person name="Jabbari K."/>
            <person name="Bowler C."/>
            <person name="Lohr M."/>
            <person name="Robbens S."/>
            <person name="Werner G."/>
            <person name="Dubchak I."/>
            <person name="Pazour G.J."/>
            <person name="Ren Q."/>
            <person name="Paulsen I."/>
            <person name="Delwiche C."/>
            <person name="Schmutz J."/>
            <person name="Rokhsar D."/>
            <person name="Van de Peer Y."/>
            <person name="Moreau H."/>
            <person name="Grigoriev I.V."/>
        </authorList>
    </citation>
    <scope>NUCLEOTIDE SEQUENCE [LARGE SCALE GENOMIC DNA]</scope>
    <source>
        <strain evidence="2 3">CCE9901</strain>
    </source>
</reference>
<proteinExistence type="predicted"/>